<feature type="region of interest" description="Disordered" evidence="1">
    <location>
        <begin position="1"/>
        <end position="62"/>
    </location>
</feature>
<feature type="transmembrane region" description="Helical" evidence="2">
    <location>
        <begin position="418"/>
        <end position="436"/>
    </location>
</feature>
<feature type="region of interest" description="Disordered" evidence="1">
    <location>
        <begin position="151"/>
        <end position="217"/>
    </location>
</feature>
<gene>
    <name evidence="3" type="ORF">FOZ62_006023</name>
    <name evidence="4" type="ORF">FOZ63_011988</name>
</gene>
<dbReference type="AlphaFoldDB" id="A0A7J6PVK5"/>
<evidence type="ECO:0000256" key="1">
    <source>
        <dbReference type="SAM" id="MobiDB-lite"/>
    </source>
</evidence>
<dbReference type="EMBL" id="JABANO010036473">
    <property type="protein sequence ID" value="KAF4701769.1"/>
    <property type="molecule type" value="Genomic_DNA"/>
</dbReference>
<reference evidence="5 6" key="1">
    <citation type="submission" date="2020-04" db="EMBL/GenBank/DDBJ databases">
        <title>Perkinsus olseni comparative genomics.</title>
        <authorList>
            <person name="Bogema D.R."/>
        </authorList>
    </citation>
    <scope>NUCLEOTIDE SEQUENCE [LARGE SCALE GENOMIC DNA]</scope>
    <source>
        <strain evidence="3">ATCC PRA-205</strain>
        <strain evidence="4 5">ATCC PRA-207</strain>
    </source>
</reference>
<keyword evidence="2" id="KW-0812">Transmembrane</keyword>
<feature type="compositionally biased region" description="Polar residues" evidence="1">
    <location>
        <begin position="368"/>
        <end position="377"/>
    </location>
</feature>
<accession>A0A7J6PVK5</accession>
<proteinExistence type="predicted"/>
<feature type="region of interest" description="Disordered" evidence="1">
    <location>
        <begin position="343"/>
        <end position="391"/>
    </location>
</feature>
<keyword evidence="2" id="KW-1133">Transmembrane helix</keyword>
<evidence type="ECO:0000313" key="3">
    <source>
        <dbReference type="EMBL" id="KAF4699997.1"/>
    </source>
</evidence>
<feature type="compositionally biased region" description="Basic and acidic residues" evidence="1">
    <location>
        <begin position="197"/>
        <end position="217"/>
    </location>
</feature>
<organism evidence="3 6">
    <name type="scientific">Perkinsus olseni</name>
    <name type="common">Perkinsus atlanticus</name>
    <dbReference type="NCBI Taxonomy" id="32597"/>
    <lineage>
        <taxon>Eukaryota</taxon>
        <taxon>Sar</taxon>
        <taxon>Alveolata</taxon>
        <taxon>Perkinsozoa</taxon>
        <taxon>Perkinsea</taxon>
        <taxon>Perkinsida</taxon>
        <taxon>Perkinsidae</taxon>
        <taxon>Perkinsus</taxon>
    </lineage>
</organism>
<evidence type="ECO:0000256" key="2">
    <source>
        <dbReference type="SAM" id="Phobius"/>
    </source>
</evidence>
<sequence length="451" mass="53334">MPRETGRPYREEDFFDRPPERVERDHYDPGHYDPGHHDPGHYDPGHHDPGHHDPGHHDPGHHELEEAAFDLFRRILFPESHEDHPGEHRTEHLAEVMKLLDHLGHSGDFTDVLKEVEFYHPGFLEKLRHEGAHDYVDGLYRRHTEESFNPGDWEFDHGHGHEHSDRGNDHDEDKRGKVEKEASHEEKAGQKESGSSPRKEKEDHHEDQHWSHWTEDHSWDQGMDDKFWAHRTEEHPWGHEMEGHPWADHHWWPEVEGRPWGHEMEDHHWDHRTGDHPWDAHRWDDYHWDHPWEHREYDHRWDHGIRDDHYPDHGKEDHRWDHGMEDHRWEPRKDDYHWAHEEHQKDHGGVVDDEDGKGHGTSAMPARTPNNDRNNPRWNAGLPPSPPTAVNPKRLAKSISYSNDASGRAVGTNIKQSTMVVFIGIILAIIVLIRRVRSASAGIKDEGFTRV</sequence>
<protein>
    <submittedName>
        <fullName evidence="3">Uncharacterized protein</fullName>
    </submittedName>
</protein>
<evidence type="ECO:0000313" key="6">
    <source>
        <dbReference type="Proteomes" id="UP000574390"/>
    </source>
</evidence>
<feature type="compositionally biased region" description="Basic and acidic residues" evidence="1">
    <location>
        <begin position="154"/>
        <end position="190"/>
    </location>
</feature>
<dbReference type="EMBL" id="JABANM010034212">
    <property type="protein sequence ID" value="KAF4699997.1"/>
    <property type="molecule type" value="Genomic_DNA"/>
</dbReference>
<keyword evidence="2" id="KW-0472">Membrane</keyword>
<keyword evidence="5" id="KW-1185">Reference proteome</keyword>
<name>A0A7J6PVK5_PEROL</name>
<evidence type="ECO:0000313" key="5">
    <source>
        <dbReference type="Proteomes" id="UP000553632"/>
    </source>
</evidence>
<comment type="caution">
    <text evidence="3">The sequence shown here is derived from an EMBL/GenBank/DDBJ whole genome shotgun (WGS) entry which is preliminary data.</text>
</comment>
<dbReference type="Proteomes" id="UP000574390">
    <property type="component" value="Unassembled WGS sequence"/>
</dbReference>
<evidence type="ECO:0000313" key="4">
    <source>
        <dbReference type="EMBL" id="KAF4701769.1"/>
    </source>
</evidence>
<dbReference type="Proteomes" id="UP000553632">
    <property type="component" value="Unassembled WGS sequence"/>
</dbReference>